<keyword evidence="1" id="KW-0175">Coiled coil</keyword>
<gene>
    <name evidence="2" type="ORF">RchiOBHm_Chr4g0436091</name>
</gene>
<dbReference type="AlphaFoldDB" id="A0A2P6R1Z7"/>
<name>A0A2P6R1Z7_ROSCH</name>
<accession>A0A2P6R1Z7</accession>
<feature type="coiled-coil region" evidence="1">
    <location>
        <begin position="1"/>
        <end position="33"/>
    </location>
</feature>
<keyword evidence="3" id="KW-1185">Reference proteome</keyword>
<reference evidence="2 3" key="1">
    <citation type="journal article" date="2018" name="Nat. Genet.">
        <title>The Rosa genome provides new insights in the design of modern roses.</title>
        <authorList>
            <person name="Bendahmane M."/>
        </authorList>
    </citation>
    <scope>NUCLEOTIDE SEQUENCE [LARGE SCALE GENOMIC DNA]</scope>
    <source>
        <strain evidence="3">cv. Old Blush</strain>
    </source>
</reference>
<protein>
    <submittedName>
        <fullName evidence="2">Uncharacterized protein</fullName>
    </submittedName>
</protein>
<sequence length="57" mass="6663">MNEKEREALALQQKELEANQLETREDIDQLDKLSKKIKCQREQLIGESGRFLAFVPC</sequence>
<proteinExistence type="predicted"/>
<evidence type="ECO:0000256" key="1">
    <source>
        <dbReference type="SAM" id="Coils"/>
    </source>
</evidence>
<evidence type="ECO:0000313" key="2">
    <source>
        <dbReference type="EMBL" id="PRQ40446.1"/>
    </source>
</evidence>
<dbReference type="EMBL" id="PDCK01000042">
    <property type="protein sequence ID" value="PRQ40446.1"/>
    <property type="molecule type" value="Genomic_DNA"/>
</dbReference>
<dbReference type="Gramene" id="PRQ40446">
    <property type="protein sequence ID" value="PRQ40446"/>
    <property type="gene ID" value="RchiOBHm_Chr4g0436091"/>
</dbReference>
<evidence type="ECO:0000313" key="3">
    <source>
        <dbReference type="Proteomes" id="UP000238479"/>
    </source>
</evidence>
<organism evidence="2 3">
    <name type="scientific">Rosa chinensis</name>
    <name type="common">China rose</name>
    <dbReference type="NCBI Taxonomy" id="74649"/>
    <lineage>
        <taxon>Eukaryota</taxon>
        <taxon>Viridiplantae</taxon>
        <taxon>Streptophyta</taxon>
        <taxon>Embryophyta</taxon>
        <taxon>Tracheophyta</taxon>
        <taxon>Spermatophyta</taxon>
        <taxon>Magnoliopsida</taxon>
        <taxon>eudicotyledons</taxon>
        <taxon>Gunneridae</taxon>
        <taxon>Pentapetalae</taxon>
        <taxon>rosids</taxon>
        <taxon>fabids</taxon>
        <taxon>Rosales</taxon>
        <taxon>Rosaceae</taxon>
        <taxon>Rosoideae</taxon>
        <taxon>Rosoideae incertae sedis</taxon>
        <taxon>Rosa</taxon>
    </lineage>
</organism>
<dbReference type="Proteomes" id="UP000238479">
    <property type="component" value="Chromosome 4"/>
</dbReference>
<comment type="caution">
    <text evidence="2">The sequence shown here is derived from an EMBL/GenBank/DDBJ whole genome shotgun (WGS) entry which is preliminary data.</text>
</comment>